<comment type="similarity">
    <text evidence="2 15">Belongs to the glycosyl hydrolase 28 family.</text>
</comment>
<dbReference type="EMBL" id="ML993605">
    <property type="protein sequence ID" value="KAF2164205.1"/>
    <property type="molecule type" value="Genomic_DNA"/>
</dbReference>
<name>A0A6A6CB02_ZASCE</name>
<keyword evidence="10" id="KW-0961">Cell wall biogenesis/degradation</keyword>
<feature type="signal peptide" evidence="16">
    <location>
        <begin position="1"/>
        <end position="19"/>
    </location>
</feature>
<proteinExistence type="inferred from homology"/>
<dbReference type="OrthoDB" id="187139at2759"/>
<evidence type="ECO:0000256" key="12">
    <source>
        <dbReference type="ARBA" id="ARBA00037312"/>
    </source>
</evidence>
<dbReference type="Pfam" id="PF00295">
    <property type="entry name" value="Glyco_hydro_28"/>
    <property type="match status" value="2"/>
</dbReference>
<accession>A0A6A6CB02</accession>
<keyword evidence="7" id="KW-0325">Glycoprotein</keyword>
<evidence type="ECO:0000256" key="10">
    <source>
        <dbReference type="ARBA" id="ARBA00023316"/>
    </source>
</evidence>
<keyword evidence="9 15" id="KW-0326">Glycosidase</keyword>
<keyword evidence="5 15" id="KW-0378">Hydrolase</keyword>
<dbReference type="EC" id="3.2.1.67" evidence="13"/>
<dbReference type="SUPFAM" id="SSF51126">
    <property type="entry name" value="Pectin lyase-like"/>
    <property type="match status" value="1"/>
</dbReference>
<dbReference type="AlphaFoldDB" id="A0A6A6CB02"/>
<dbReference type="PANTHER" id="PTHR31736:SF12">
    <property type="entry name" value="EXO-POLYGALACTURONASE, PUTATIVE-RELATED"/>
    <property type="match status" value="1"/>
</dbReference>
<keyword evidence="11" id="KW-0624">Polysaccharide degradation</keyword>
<evidence type="ECO:0000256" key="7">
    <source>
        <dbReference type="ARBA" id="ARBA00023180"/>
    </source>
</evidence>
<evidence type="ECO:0000313" key="17">
    <source>
        <dbReference type="EMBL" id="KAF2164205.1"/>
    </source>
</evidence>
<evidence type="ECO:0000256" key="15">
    <source>
        <dbReference type="RuleBase" id="RU361169"/>
    </source>
</evidence>
<dbReference type="GO" id="GO:0004650">
    <property type="term" value="F:polygalacturonase activity"/>
    <property type="evidence" value="ECO:0007669"/>
    <property type="project" value="InterPro"/>
</dbReference>
<keyword evidence="3" id="KW-0964">Secreted</keyword>
<dbReference type="RefSeq" id="XP_033665094.1">
    <property type="nucleotide sequence ID" value="XM_033817685.1"/>
</dbReference>
<comment type="catalytic activity">
    <reaction evidence="14">
        <text>[(1-&gt;4)-alpha-D-galacturonosyl](n) + H2O = alpha-D-galacturonate + [(1-&gt;4)-alpha-D-galacturonosyl](n-1)</text>
        <dbReference type="Rhea" id="RHEA:14117"/>
        <dbReference type="Rhea" id="RHEA-COMP:14570"/>
        <dbReference type="Rhea" id="RHEA-COMP:14572"/>
        <dbReference type="ChEBI" id="CHEBI:15377"/>
        <dbReference type="ChEBI" id="CHEBI:58658"/>
        <dbReference type="ChEBI" id="CHEBI:140523"/>
        <dbReference type="EC" id="3.2.1.67"/>
    </reaction>
</comment>
<evidence type="ECO:0000256" key="11">
    <source>
        <dbReference type="ARBA" id="ARBA00023326"/>
    </source>
</evidence>
<dbReference type="Proteomes" id="UP000799537">
    <property type="component" value="Unassembled WGS sequence"/>
</dbReference>
<feature type="chain" id="PRO_5025576684" description="galacturonan 1,4-alpha-galacturonidase" evidence="16">
    <location>
        <begin position="20"/>
        <end position="449"/>
    </location>
</feature>
<evidence type="ECO:0000256" key="6">
    <source>
        <dbReference type="ARBA" id="ARBA00023157"/>
    </source>
</evidence>
<sequence>MLPFSWFVVCFTLLITVYGHDRTVIHFPEAATNQANLSSAHLPSQSRHCIVTPYGWGRDDSSQILAATQKCARNSVITLPAPFVYTISRRMYMKLDNVRLEILGTLSFTPDLLYWIGNSFRVEFQNQSTAWIVEGHDVIVTGGGWRQGGIDGNGQAWMTRAAGHSNQFGRPIALSLYNSSNVLVEDFSIWQPQFWSFMVQDSSNIELRGIYINGTNTDPNGNSSNYETNIDGLDTLRVDNLTAADWLFHGGDDCLAPKGNSTNLTFRNLTCVGGGVAFGSLGQYPDSPDYIHSVWAENITVAQAVSPILGGANVSGGAYFKSWVGVSEGEPPQGGGGGTGSVANVTFTNLTVHNTTNAISINKCYFKVADQANYCDTSTLEFGDLHFEHVQGFVSGDVAIALNCSAAMPCRDIEIRDAFLTSAKNGSTKVTCDNVVNLEGLRCNTTLSR</sequence>
<protein>
    <recommendedName>
        <fullName evidence="13">galacturonan 1,4-alpha-galacturonidase</fullName>
        <ecNumber evidence="13">3.2.1.67</ecNumber>
    </recommendedName>
</protein>
<dbReference type="Gene3D" id="2.160.20.10">
    <property type="entry name" value="Single-stranded right-handed beta-helix, Pectin lyase-like"/>
    <property type="match status" value="1"/>
</dbReference>
<evidence type="ECO:0000256" key="16">
    <source>
        <dbReference type="SAM" id="SignalP"/>
    </source>
</evidence>
<gene>
    <name evidence="17" type="ORF">M409DRAFT_68091</name>
</gene>
<keyword evidence="8" id="KW-0119">Carbohydrate metabolism</keyword>
<evidence type="ECO:0000256" key="1">
    <source>
        <dbReference type="ARBA" id="ARBA00004613"/>
    </source>
</evidence>
<dbReference type="GO" id="GO:0071555">
    <property type="term" value="P:cell wall organization"/>
    <property type="evidence" value="ECO:0007669"/>
    <property type="project" value="UniProtKB-KW"/>
</dbReference>
<keyword evidence="18" id="KW-1185">Reference proteome</keyword>
<comment type="subcellular location">
    <subcellularLocation>
        <location evidence="1">Secreted</location>
    </subcellularLocation>
</comment>
<evidence type="ECO:0000256" key="8">
    <source>
        <dbReference type="ARBA" id="ARBA00023277"/>
    </source>
</evidence>
<dbReference type="InterPro" id="IPR012334">
    <property type="entry name" value="Pectin_lyas_fold"/>
</dbReference>
<keyword evidence="4 16" id="KW-0732">Signal</keyword>
<evidence type="ECO:0000256" key="9">
    <source>
        <dbReference type="ARBA" id="ARBA00023295"/>
    </source>
</evidence>
<evidence type="ECO:0000256" key="14">
    <source>
        <dbReference type="ARBA" id="ARBA00048766"/>
    </source>
</evidence>
<dbReference type="PANTHER" id="PTHR31736">
    <property type="match status" value="1"/>
</dbReference>
<evidence type="ECO:0000256" key="4">
    <source>
        <dbReference type="ARBA" id="ARBA00022729"/>
    </source>
</evidence>
<reference evidence="17" key="1">
    <citation type="journal article" date="2020" name="Stud. Mycol.">
        <title>101 Dothideomycetes genomes: a test case for predicting lifestyles and emergence of pathogens.</title>
        <authorList>
            <person name="Haridas S."/>
            <person name="Albert R."/>
            <person name="Binder M."/>
            <person name="Bloem J."/>
            <person name="Labutti K."/>
            <person name="Salamov A."/>
            <person name="Andreopoulos B."/>
            <person name="Baker S."/>
            <person name="Barry K."/>
            <person name="Bills G."/>
            <person name="Bluhm B."/>
            <person name="Cannon C."/>
            <person name="Castanera R."/>
            <person name="Culley D."/>
            <person name="Daum C."/>
            <person name="Ezra D."/>
            <person name="Gonzalez J."/>
            <person name="Henrissat B."/>
            <person name="Kuo A."/>
            <person name="Liang C."/>
            <person name="Lipzen A."/>
            <person name="Lutzoni F."/>
            <person name="Magnuson J."/>
            <person name="Mondo S."/>
            <person name="Nolan M."/>
            <person name="Ohm R."/>
            <person name="Pangilinan J."/>
            <person name="Park H.-J."/>
            <person name="Ramirez L."/>
            <person name="Alfaro M."/>
            <person name="Sun H."/>
            <person name="Tritt A."/>
            <person name="Yoshinaga Y."/>
            <person name="Zwiers L.-H."/>
            <person name="Turgeon B."/>
            <person name="Goodwin S."/>
            <person name="Spatafora J."/>
            <person name="Crous P."/>
            <person name="Grigoriev I."/>
        </authorList>
    </citation>
    <scope>NUCLEOTIDE SEQUENCE</scope>
    <source>
        <strain evidence="17">ATCC 36951</strain>
    </source>
</reference>
<evidence type="ECO:0000256" key="5">
    <source>
        <dbReference type="ARBA" id="ARBA00022801"/>
    </source>
</evidence>
<dbReference type="GO" id="GO:0047911">
    <property type="term" value="F:galacturan 1,4-alpha-galacturonidase activity"/>
    <property type="evidence" value="ECO:0007669"/>
    <property type="project" value="UniProtKB-EC"/>
</dbReference>
<evidence type="ECO:0000256" key="13">
    <source>
        <dbReference type="ARBA" id="ARBA00038933"/>
    </source>
</evidence>
<evidence type="ECO:0000313" key="18">
    <source>
        <dbReference type="Proteomes" id="UP000799537"/>
    </source>
</evidence>
<keyword evidence="6" id="KW-1015">Disulfide bond</keyword>
<evidence type="ECO:0000256" key="3">
    <source>
        <dbReference type="ARBA" id="ARBA00022525"/>
    </source>
</evidence>
<dbReference type="GO" id="GO:0000272">
    <property type="term" value="P:polysaccharide catabolic process"/>
    <property type="evidence" value="ECO:0007669"/>
    <property type="project" value="UniProtKB-KW"/>
</dbReference>
<evidence type="ECO:0000256" key="2">
    <source>
        <dbReference type="ARBA" id="ARBA00008834"/>
    </source>
</evidence>
<comment type="function">
    <text evidence="12">Specific in hydrolyzing the terminal glycosidic bond of polygalacturonic acid and oligogalacturonates.</text>
</comment>
<dbReference type="GO" id="GO:0005576">
    <property type="term" value="C:extracellular region"/>
    <property type="evidence" value="ECO:0007669"/>
    <property type="project" value="UniProtKB-SubCell"/>
</dbReference>
<dbReference type="InterPro" id="IPR011050">
    <property type="entry name" value="Pectin_lyase_fold/virulence"/>
</dbReference>
<dbReference type="GeneID" id="54570957"/>
<organism evidence="17 18">
    <name type="scientific">Zasmidium cellare ATCC 36951</name>
    <dbReference type="NCBI Taxonomy" id="1080233"/>
    <lineage>
        <taxon>Eukaryota</taxon>
        <taxon>Fungi</taxon>
        <taxon>Dikarya</taxon>
        <taxon>Ascomycota</taxon>
        <taxon>Pezizomycotina</taxon>
        <taxon>Dothideomycetes</taxon>
        <taxon>Dothideomycetidae</taxon>
        <taxon>Mycosphaerellales</taxon>
        <taxon>Mycosphaerellaceae</taxon>
        <taxon>Zasmidium</taxon>
    </lineage>
</organism>
<dbReference type="InterPro" id="IPR000743">
    <property type="entry name" value="Glyco_hydro_28"/>
</dbReference>